<dbReference type="EMBL" id="JBIUZV010000002">
    <property type="protein sequence ID" value="MFJ3044782.1"/>
    <property type="molecule type" value="Genomic_DNA"/>
</dbReference>
<dbReference type="RefSeq" id="WP_402698273.1">
    <property type="nucleotide sequence ID" value="NZ_JBIUZV010000002.1"/>
</dbReference>
<protein>
    <submittedName>
        <fullName evidence="1">Uncharacterized protein</fullName>
    </submittedName>
</protein>
<reference evidence="1 2" key="1">
    <citation type="submission" date="2024-10" db="EMBL/GenBank/DDBJ databases">
        <title>The Natural Products Discovery Center: Release of the First 8490 Sequenced Strains for Exploring Actinobacteria Biosynthetic Diversity.</title>
        <authorList>
            <person name="Kalkreuter E."/>
            <person name="Kautsar S.A."/>
            <person name="Yang D."/>
            <person name="Bader C.D."/>
            <person name="Teijaro C.N."/>
            <person name="Fluegel L."/>
            <person name="Davis C.M."/>
            <person name="Simpson J.R."/>
            <person name="Lauterbach L."/>
            <person name="Steele A.D."/>
            <person name="Gui C."/>
            <person name="Meng S."/>
            <person name="Li G."/>
            <person name="Viehrig K."/>
            <person name="Ye F."/>
            <person name="Su P."/>
            <person name="Kiefer A.F."/>
            <person name="Nichols A."/>
            <person name="Cepeda A.J."/>
            <person name="Yan W."/>
            <person name="Fan B."/>
            <person name="Jiang Y."/>
            <person name="Adhikari A."/>
            <person name="Zheng C.-J."/>
            <person name="Schuster L."/>
            <person name="Cowan T.M."/>
            <person name="Smanski M.J."/>
            <person name="Chevrette M.G."/>
            <person name="De Carvalho L.P.S."/>
            <person name="Shen B."/>
        </authorList>
    </citation>
    <scope>NUCLEOTIDE SEQUENCE [LARGE SCALE GENOMIC DNA]</scope>
    <source>
        <strain evidence="1 2">NPDC087045</strain>
    </source>
</reference>
<dbReference type="PANTHER" id="PTHR30332">
    <property type="entry name" value="PROBABLE GENERAL SECRETION PATHWAY PROTEIN D"/>
    <property type="match status" value="1"/>
</dbReference>
<keyword evidence="2" id="KW-1185">Reference proteome</keyword>
<comment type="caution">
    <text evidence="1">The sequence shown here is derived from an EMBL/GenBank/DDBJ whole genome shotgun (WGS) entry which is preliminary data.</text>
</comment>
<dbReference type="Proteomes" id="UP001617427">
    <property type="component" value="Unassembled WGS sequence"/>
</dbReference>
<evidence type="ECO:0000313" key="2">
    <source>
        <dbReference type="Proteomes" id="UP001617427"/>
    </source>
</evidence>
<dbReference type="PANTHER" id="PTHR30332:SF17">
    <property type="entry name" value="TYPE IV PILIATION SYSTEM PROTEIN DR_0774-RELATED"/>
    <property type="match status" value="1"/>
</dbReference>
<gene>
    <name evidence="1" type="ORF">ACIPEN_03020</name>
</gene>
<organism evidence="1 2">
    <name type="scientific">Herbaspirillum chlorophenolicum</name>
    <dbReference type="NCBI Taxonomy" id="211589"/>
    <lineage>
        <taxon>Bacteria</taxon>
        <taxon>Pseudomonadati</taxon>
        <taxon>Pseudomonadota</taxon>
        <taxon>Betaproteobacteria</taxon>
        <taxon>Burkholderiales</taxon>
        <taxon>Oxalobacteraceae</taxon>
        <taxon>Herbaspirillum</taxon>
    </lineage>
</organism>
<name>A0ABW8EW65_9BURK</name>
<proteinExistence type="predicted"/>
<evidence type="ECO:0000313" key="1">
    <source>
        <dbReference type="EMBL" id="MFJ3044782.1"/>
    </source>
</evidence>
<sequence>MTYLVELLRALFPKGEFTSTRTIHGAPQVVSADAPAGQSKAPAPSGSAASLVDTVTDALVFNGTTADIKKLSGLLEQLDTRLSEVMVRGQVFEVASNGTDGSAFSLALHLLGGTVTAGLSAPSTLDGFVRIKNKSIDAVFSALSSDSRFKTISAPSLRVRSGASGRFSVGQDVPVLGAVSYPGSSV</sequence>
<dbReference type="InterPro" id="IPR050810">
    <property type="entry name" value="Bact_Secretion_Sys_Channel"/>
</dbReference>
<accession>A0ABW8EW65</accession>